<keyword evidence="7" id="KW-0472">Membrane</keyword>
<feature type="domain" description="Bacterial sugar transferase" evidence="8">
    <location>
        <begin position="17"/>
        <end position="136"/>
    </location>
</feature>
<dbReference type="Pfam" id="PF02397">
    <property type="entry name" value="Bac_transf"/>
    <property type="match status" value="1"/>
</dbReference>
<keyword evidence="6" id="KW-1133">Transmembrane helix</keyword>
<evidence type="ECO:0000256" key="2">
    <source>
        <dbReference type="ARBA" id="ARBA00006464"/>
    </source>
</evidence>
<dbReference type="STRING" id="1304275.C41B8_01742"/>
<comment type="caution">
    <text evidence="9">The sequence shown here is derived from an EMBL/GenBank/DDBJ whole genome shotgun (WGS) entry which is preliminary data.</text>
</comment>
<comment type="similarity">
    <text evidence="2">Belongs to the bacterial sugar transferase family.</text>
</comment>
<name>A0A084IQ28_SALHC</name>
<proteinExistence type="inferred from homology"/>
<sequence>MHPNAQARLRELLQTDAEALAEWQENFKLKDDPRVTRVGAFLRRFSLDELPQLLNVIAGDMCLVGPRPIVEDELALYGQYAHIYLSTRPGMTGLWQVSGRSDTSYRRRIALDCAYVRRRSIWLDFKILLKTVLVVFGRQRGAY</sequence>
<keyword evidence="3" id="KW-1003">Cell membrane</keyword>
<dbReference type="InterPro" id="IPR003362">
    <property type="entry name" value="Bact_transf"/>
</dbReference>
<evidence type="ECO:0000256" key="3">
    <source>
        <dbReference type="ARBA" id="ARBA00022475"/>
    </source>
</evidence>
<dbReference type="EMBL" id="APNK01000002">
    <property type="protein sequence ID" value="KEZ78812.1"/>
    <property type="molecule type" value="Genomic_DNA"/>
</dbReference>
<evidence type="ECO:0000256" key="6">
    <source>
        <dbReference type="ARBA" id="ARBA00022989"/>
    </source>
</evidence>
<dbReference type="GO" id="GO:0005886">
    <property type="term" value="C:plasma membrane"/>
    <property type="evidence" value="ECO:0007669"/>
    <property type="project" value="UniProtKB-SubCell"/>
</dbReference>
<gene>
    <name evidence="9" type="ORF">C41B8_01742</name>
</gene>
<protein>
    <submittedName>
        <fullName evidence="9">Undecaprenyl-phosphate galactose phosphotransferase</fullName>
    </submittedName>
</protein>
<dbReference type="AlphaFoldDB" id="A0A084IQ28"/>
<evidence type="ECO:0000256" key="5">
    <source>
        <dbReference type="ARBA" id="ARBA00022692"/>
    </source>
</evidence>
<dbReference type="PATRIC" id="fig|1304275.5.peg.351"/>
<dbReference type="PANTHER" id="PTHR30576">
    <property type="entry name" value="COLANIC BIOSYNTHESIS UDP-GLUCOSE LIPID CARRIER TRANSFERASE"/>
    <property type="match status" value="1"/>
</dbReference>
<evidence type="ECO:0000256" key="7">
    <source>
        <dbReference type="ARBA" id="ARBA00023136"/>
    </source>
</evidence>
<keyword evidence="5" id="KW-0812">Transmembrane</keyword>
<dbReference type="Proteomes" id="UP000028302">
    <property type="component" value="Unassembled WGS sequence"/>
</dbReference>
<evidence type="ECO:0000259" key="8">
    <source>
        <dbReference type="Pfam" id="PF02397"/>
    </source>
</evidence>
<dbReference type="eggNOG" id="COG2148">
    <property type="taxonomic scope" value="Bacteria"/>
</dbReference>
<keyword evidence="4 9" id="KW-0808">Transferase</keyword>
<keyword evidence="10" id="KW-1185">Reference proteome</keyword>
<evidence type="ECO:0000256" key="1">
    <source>
        <dbReference type="ARBA" id="ARBA00004236"/>
    </source>
</evidence>
<comment type="subcellular location">
    <subcellularLocation>
        <location evidence="1">Cell membrane</location>
    </subcellularLocation>
</comment>
<dbReference type="PANTHER" id="PTHR30576:SF4">
    <property type="entry name" value="UNDECAPRENYL-PHOSPHATE GALACTOSE PHOSPHOTRANSFERASE"/>
    <property type="match status" value="1"/>
</dbReference>
<evidence type="ECO:0000313" key="9">
    <source>
        <dbReference type="EMBL" id="KEZ78812.1"/>
    </source>
</evidence>
<evidence type="ECO:0000313" key="10">
    <source>
        <dbReference type="Proteomes" id="UP000028302"/>
    </source>
</evidence>
<dbReference type="GO" id="GO:0016780">
    <property type="term" value="F:phosphotransferase activity, for other substituted phosphate groups"/>
    <property type="evidence" value="ECO:0007669"/>
    <property type="project" value="TreeGrafter"/>
</dbReference>
<accession>A0A084IQ28</accession>
<evidence type="ECO:0000256" key="4">
    <source>
        <dbReference type="ARBA" id="ARBA00022679"/>
    </source>
</evidence>
<organism evidence="9 10">
    <name type="scientific">Salinisphaera hydrothermalis (strain C41B8)</name>
    <dbReference type="NCBI Taxonomy" id="1304275"/>
    <lineage>
        <taxon>Bacteria</taxon>
        <taxon>Pseudomonadati</taxon>
        <taxon>Pseudomonadota</taxon>
        <taxon>Gammaproteobacteria</taxon>
        <taxon>Salinisphaerales</taxon>
        <taxon>Salinisphaeraceae</taxon>
        <taxon>Salinisphaera</taxon>
    </lineage>
</organism>
<reference evidence="9 10" key="1">
    <citation type="submission" date="2013-03" db="EMBL/GenBank/DDBJ databases">
        <title>Salinisphaera hydrothermalis C41B8 Genome Sequencing.</title>
        <authorList>
            <person name="Li C."/>
            <person name="Lai Q."/>
            <person name="Shao Z."/>
        </authorList>
    </citation>
    <scope>NUCLEOTIDE SEQUENCE [LARGE SCALE GENOMIC DNA]</scope>
    <source>
        <strain evidence="9 10">C41B8</strain>
    </source>
</reference>